<dbReference type="NCBIfam" id="TIGR02532">
    <property type="entry name" value="IV_pilin_GFxxxE"/>
    <property type="match status" value="1"/>
</dbReference>
<evidence type="ECO:0000313" key="2">
    <source>
        <dbReference type="EMBL" id="QDT73880.1"/>
    </source>
</evidence>
<reference evidence="2 3" key="1">
    <citation type="submission" date="2019-02" db="EMBL/GenBank/DDBJ databases">
        <title>Deep-cultivation of Planctomycetes and their phenomic and genomic characterization uncovers novel biology.</title>
        <authorList>
            <person name="Wiegand S."/>
            <person name="Jogler M."/>
            <person name="Boedeker C."/>
            <person name="Pinto D."/>
            <person name="Vollmers J."/>
            <person name="Rivas-Marin E."/>
            <person name="Kohn T."/>
            <person name="Peeters S.H."/>
            <person name="Heuer A."/>
            <person name="Rast P."/>
            <person name="Oberbeckmann S."/>
            <person name="Bunk B."/>
            <person name="Jeske O."/>
            <person name="Meyerdierks A."/>
            <person name="Storesund J.E."/>
            <person name="Kallscheuer N."/>
            <person name="Luecker S."/>
            <person name="Lage O.M."/>
            <person name="Pohl T."/>
            <person name="Merkel B.J."/>
            <person name="Hornburger P."/>
            <person name="Mueller R.-W."/>
            <person name="Bruemmer F."/>
            <person name="Labrenz M."/>
            <person name="Spormann A.M."/>
            <person name="Op den Camp H."/>
            <person name="Overmann J."/>
            <person name="Amann R."/>
            <person name="Jetten M.S.M."/>
            <person name="Mascher T."/>
            <person name="Medema M.H."/>
            <person name="Devos D.P."/>
            <person name="Kaster A.-K."/>
            <person name="Ovreas L."/>
            <person name="Rohde M."/>
            <person name="Galperin M.Y."/>
            <person name="Jogler C."/>
        </authorList>
    </citation>
    <scope>NUCLEOTIDE SEQUENCE [LARGE SCALE GENOMIC DNA]</scope>
    <source>
        <strain evidence="2 3">I41</strain>
    </source>
</reference>
<proteinExistence type="predicted"/>
<evidence type="ECO:0000259" key="1">
    <source>
        <dbReference type="Pfam" id="PF07596"/>
    </source>
</evidence>
<dbReference type="Pfam" id="PF07596">
    <property type="entry name" value="SBP_bac_10"/>
    <property type="match status" value="2"/>
</dbReference>
<organism evidence="2 3">
    <name type="scientific">Lacipirellula limnantheis</name>
    <dbReference type="NCBI Taxonomy" id="2528024"/>
    <lineage>
        <taxon>Bacteria</taxon>
        <taxon>Pseudomonadati</taxon>
        <taxon>Planctomycetota</taxon>
        <taxon>Planctomycetia</taxon>
        <taxon>Pirellulales</taxon>
        <taxon>Lacipirellulaceae</taxon>
        <taxon>Lacipirellula</taxon>
    </lineage>
</organism>
<dbReference type="InterPro" id="IPR012902">
    <property type="entry name" value="N_methyl_site"/>
</dbReference>
<dbReference type="SUPFAM" id="SSF54523">
    <property type="entry name" value="Pili subunits"/>
    <property type="match status" value="1"/>
</dbReference>
<dbReference type="InterPro" id="IPR027558">
    <property type="entry name" value="Pre_pil_HX9DG_C"/>
</dbReference>
<dbReference type="AlphaFoldDB" id="A0A517TZS2"/>
<dbReference type="PANTHER" id="PTHR30093">
    <property type="entry name" value="GENERAL SECRETION PATHWAY PROTEIN G"/>
    <property type="match status" value="1"/>
</dbReference>
<feature type="domain" description="DUF1559" evidence="1">
    <location>
        <begin position="309"/>
        <end position="336"/>
    </location>
</feature>
<name>A0A517TZS2_9BACT</name>
<dbReference type="PROSITE" id="PS00409">
    <property type="entry name" value="PROKAR_NTER_METHYL"/>
    <property type="match status" value="1"/>
</dbReference>
<dbReference type="RefSeq" id="WP_145433569.1">
    <property type="nucleotide sequence ID" value="NZ_CP036339.1"/>
</dbReference>
<dbReference type="Pfam" id="PF07963">
    <property type="entry name" value="N_methyl"/>
    <property type="match status" value="1"/>
</dbReference>
<evidence type="ECO:0000313" key="3">
    <source>
        <dbReference type="Proteomes" id="UP000317909"/>
    </source>
</evidence>
<dbReference type="Proteomes" id="UP000317909">
    <property type="component" value="Chromosome"/>
</dbReference>
<gene>
    <name evidence="2" type="ORF">I41_30710</name>
</gene>
<sequence length="356" mass="37701">MGNSINRSRRGFTLVELLVVIAIIGVLVALLLPAVQAAREAARRMSCGNNMKQIGLACLNYADAHQGNLPTSIYKDAEDFDIKGNWIGPPGGTNDPSNGGPGISGKGWIVEILPYIEQQAVHQGIKNGLQTTKGKMKFGPPRGANGSGMGAPDIRPFIEKQYPFLTCSSDDTAQPSTDFWYWEGVSVGTTNYKGVIGDTVMSDGIARGSLSPPVGFPLTTGSVPDSHNTVDTNGLFGRNTSVKPIALKSVTDGQSNTFMVGETVAGQDFHGSAFFADGDFATCGVPINYFHVGLDVATMKLSPQWMQSRGFKSVHPGGVNFVMGDGSVQFVNEGIDTIAYRSLATRDGGETASVNQ</sequence>
<dbReference type="InterPro" id="IPR011453">
    <property type="entry name" value="DUF1559"/>
</dbReference>
<dbReference type="OrthoDB" id="276576at2"/>
<feature type="domain" description="DUF1559" evidence="1">
    <location>
        <begin position="36"/>
        <end position="274"/>
    </location>
</feature>
<keyword evidence="3" id="KW-1185">Reference proteome</keyword>
<dbReference type="PANTHER" id="PTHR30093:SF2">
    <property type="entry name" value="TYPE II SECRETION SYSTEM PROTEIN H"/>
    <property type="match status" value="1"/>
</dbReference>
<dbReference type="Gene3D" id="3.30.700.10">
    <property type="entry name" value="Glycoprotein, Type 4 Pilin"/>
    <property type="match status" value="1"/>
</dbReference>
<dbReference type="NCBIfam" id="TIGR04294">
    <property type="entry name" value="pre_pil_HX9DG"/>
    <property type="match status" value="1"/>
</dbReference>
<protein>
    <submittedName>
        <fullName evidence="2">Putative major pilin subunit</fullName>
    </submittedName>
</protein>
<dbReference type="KEGG" id="llh:I41_30710"/>
<dbReference type="EMBL" id="CP036339">
    <property type="protein sequence ID" value="QDT73880.1"/>
    <property type="molecule type" value="Genomic_DNA"/>
</dbReference>
<dbReference type="InterPro" id="IPR045584">
    <property type="entry name" value="Pilin-like"/>
</dbReference>
<accession>A0A517TZS2</accession>